<feature type="transmembrane region" description="Helical" evidence="5">
    <location>
        <begin position="400"/>
        <end position="424"/>
    </location>
</feature>
<dbReference type="InterPro" id="IPR050382">
    <property type="entry name" value="MFS_Na/Anion_cotransporter"/>
</dbReference>
<evidence type="ECO:0000256" key="2">
    <source>
        <dbReference type="ARBA" id="ARBA00022692"/>
    </source>
</evidence>
<dbReference type="EMBL" id="NIDE01000014">
    <property type="protein sequence ID" value="OWK37504.1"/>
    <property type="molecule type" value="Genomic_DNA"/>
</dbReference>
<dbReference type="GO" id="GO:0016020">
    <property type="term" value="C:membrane"/>
    <property type="evidence" value="ECO:0007669"/>
    <property type="project" value="UniProtKB-SubCell"/>
</dbReference>
<evidence type="ECO:0000256" key="4">
    <source>
        <dbReference type="ARBA" id="ARBA00023136"/>
    </source>
</evidence>
<dbReference type="OrthoDB" id="272777at2"/>
<evidence type="ECO:0000256" key="1">
    <source>
        <dbReference type="ARBA" id="ARBA00004141"/>
    </source>
</evidence>
<name>A0A225DCY7_9BACT</name>
<dbReference type="InterPro" id="IPR020846">
    <property type="entry name" value="MFS_dom"/>
</dbReference>
<feature type="transmembrane region" description="Helical" evidence="5">
    <location>
        <begin position="55"/>
        <end position="76"/>
    </location>
</feature>
<sequence>MSVPAPGLRPTNVRWLIVAMLTGLVFLAHFNRVSISVAANAYFIGPDKLSEEQMGLVYSAFLLVYTLGMLPGGWLIDRVGPRWAMTVMGLGLGAWAAATGALGWSGVAVSAMLVPLLVIRGLAGASSTPLHPGAARSVSLWLPLGERSTANGFVTAGALVGIALTYPGFGWLMDTVGWPAAFVVCGGALALFALLWCVTASDDPSGHPRSNAAEREVVQGKDVIPPRARATPRDFLRLVSNRGLVLLTLSYGAVCYVQYMFFYWVEYYFKIELKQPPSESRDAAFVITMAMAVGMAGGGWVSDRLCRWLGHTAGCRVAAFGGMGLAALFSLLGVSTHDPREVVWCFSLALGALGFCEGIFWTTAPTLDTQNGGLACAVLNTGGNGIGMMAPIFTPLLGQHFGWTTAILVACAICGVGGALWLGIRVAPAVPTSGREKVRAAANGEATWKS</sequence>
<feature type="transmembrane region" description="Helical" evidence="5">
    <location>
        <begin position="341"/>
        <end position="361"/>
    </location>
</feature>
<dbReference type="PANTHER" id="PTHR11662:SF399">
    <property type="entry name" value="FI19708P1-RELATED"/>
    <property type="match status" value="1"/>
</dbReference>
<protein>
    <submittedName>
        <fullName evidence="7">Sugar phosphate permease</fullName>
    </submittedName>
</protein>
<accession>A0A225DCY7</accession>
<keyword evidence="2 5" id="KW-0812">Transmembrane</keyword>
<evidence type="ECO:0000256" key="5">
    <source>
        <dbReference type="SAM" id="Phobius"/>
    </source>
</evidence>
<feature type="transmembrane region" description="Helical" evidence="5">
    <location>
        <begin position="96"/>
        <end position="119"/>
    </location>
</feature>
<dbReference type="RefSeq" id="WP_088257408.1">
    <property type="nucleotide sequence ID" value="NZ_NIDE01000014.1"/>
</dbReference>
<dbReference type="InterPro" id="IPR036259">
    <property type="entry name" value="MFS_trans_sf"/>
</dbReference>
<proteinExistence type="predicted"/>
<dbReference type="AlphaFoldDB" id="A0A225DCY7"/>
<dbReference type="InterPro" id="IPR011701">
    <property type="entry name" value="MFS"/>
</dbReference>
<gene>
    <name evidence="7" type="ORF">FRUB_06624</name>
</gene>
<dbReference type="SUPFAM" id="SSF103473">
    <property type="entry name" value="MFS general substrate transporter"/>
    <property type="match status" value="1"/>
</dbReference>
<comment type="caution">
    <text evidence="7">The sequence shown here is derived from an EMBL/GenBank/DDBJ whole genome shotgun (WGS) entry which is preliminary data.</text>
</comment>
<evidence type="ECO:0000313" key="7">
    <source>
        <dbReference type="EMBL" id="OWK37504.1"/>
    </source>
</evidence>
<keyword evidence="8" id="KW-1185">Reference proteome</keyword>
<dbReference type="GO" id="GO:0022857">
    <property type="term" value="F:transmembrane transporter activity"/>
    <property type="evidence" value="ECO:0007669"/>
    <property type="project" value="InterPro"/>
</dbReference>
<feature type="transmembrane region" description="Helical" evidence="5">
    <location>
        <begin position="15"/>
        <end position="43"/>
    </location>
</feature>
<feature type="transmembrane region" description="Helical" evidence="5">
    <location>
        <begin position="243"/>
        <end position="263"/>
    </location>
</feature>
<dbReference type="Proteomes" id="UP000214646">
    <property type="component" value="Unassembled WGS sequence"/>
</dbReference>
<dbReference type="PANTHER" id="PTHR11662">
    <property type="entry name" value="SOLUTE CARRIER FAMILY 17"/>
    <property type="match status" value="1"/>
</dbReference>
<keyword evidence="3 5" id="KW-1133">Transmembrane helix</keyword>
<feature type="transmembrane region" description="Helical" evidence="5">
    <location>
        <begin position="313"/>
        <end position="335"/>
    </location>
</feature>
<dbReference type="PROSITE" id="PS50850">
    <property type="entry name" value="MFS"/>
    <property type="match status" value="1"/>
</dbReference>
<evidence type="ECO:0000259" key="6">
    <source>
        <dbReference type="PROSITE" id="PS50850"/>
    </source>
</evidence>
<feature type="transmembrane region" description="Helical" evidence="5">
    <location>
        <begin position="283"/>
        <end position="301"/>
    </location>
</feature>
<evidence type="ECO:0000313" key="8">
    <source>
        <dbReference type="Proteomes" id="UP000214646"/>
    </source>
</evidence>
<dbReference type="Gene3D" id="1.20.1250.20">
    <property type="entry name" value="MFS general substrate transporter like domains"/>
    <property type="match status" value="2"/>
</dbReference>
<keyword evidence="4 5" id="KW-0472">Membrane</keyword>
<dbReference type="Pfam" id="PF07690">
    <property type="entry name" value="MFS_1"/>
    <property type="match status" value="1"/>
</dbReference>
<organism evidence="7 8">
    <name type="scientific">Fimbriiglobus ruber</name>
    <dbReference type="NCBI Taxonomy" id="1908690"/>
    <lineage>
        <taxon>Bacteria</taxon>
        <taxon>Pseudomonadati</taxon>
        <taxon>Planctomycetota</taxon>
        <taxon>Planctomycetia</taxon>
        <taxon>Gemmatales</taxon>
        <taxon>Gemmataceae</taxon>
        <taxon>Fimbriiglobus</taxon>
    </lineage>
</organism>
<reference evidence="8" key="1">
    <citation type="submission" date="2017-06" db="EMBL/GenBank/DDBJ databases">
        <title>Genome analysis of Fimbriiglobus ruber SP5, the first member of the order Planctomycetales with confirmed chitinolytic capability.</title>
        <authorList>
            <person name="Ravin N.V."/>
            <person name="Rakitin A.L."/>
            <person name="Ivanova A.A."/>
            <person name="Beletsky A.V."/>
            <person name="Kulichevskaya I.S."/>
            <person name="Mardanov A.V."/>
            <person name="Dedysh S.N."/>
        </authorList>
    </citation>
    <scope>NUCLEOTIDE SEQUENCE [LARGE SCALE GENOMIC DNA]</scope>
    <source>
        <strain evidence="8">SP5</strain>
    </source>
</reference>
<feature type="domain" description="Major facilitator superfamily (MFS) profile" evidence="6">
    <location>
        <begin position="17"/>
        <end position="429"/>
    </location>
</feature>
<evidence type="ECO:0000256" key="3">
    <source>
        <dbReference type="ARBA" id="ARBA00022989"/>
    </source>
</evidence>
<comment type="subcellular location">
    <subcellularLocation>
        <location evidence="1">Membrane</location>
        <topology evidence="1">Multi-pass membrane protein</topology>
    </subcellularLocation>
</comment>
<feature type="transmembrane region" description="Helical" evidence="5">
    <location>
        <begin position="373"/>
        <end position="394"/>
    </location>
</feature>
<feature type="transmembrane region" description="Helical" evidence="5">
    <location>
        <begin position="178"/>
        <end position="199"/>
    </location>
</feature>
<feature type="transmembrane region" description="Helical" evidence="5">
    <location>
        <begin position="152"/>
        <end position="172"/>
    </location>
</feature>